<feature type="compositionally biased region" description="Pro residues" evidence="1">
    <location>
        <begin position="69"/>
        <end position="79"/>
    </location>
</feature>
<reference evidence="2" key="2">
    <citation type="submission" date="2013-04" db="UniProtKB">
        <authorList>
            <consortium name="EnsemblPlants"/>
        </authorList>
    </citation>
    <scope>IDENTIFICATION</scope>
</reference>
<dbReference type="AlphaFoldDB" id="J3M821"/>
<dbReference type="Proteomes" id="UP000006038">
    <property type="component" value="Chromosome 5"/>
</dbReference>
<organism evidence="2">
    <name type="scientific">Oryza brachyantha</name>
    <name type="common">malo sina</name>
    <dbReference type="NCBI Taxonomy" id="4533"/>
    <lineage>
        <taxon>Eukaryota</taxon>
        <taxon>Viridiplantae</taxon>
        <taxon>Streptophyta</taxon>
        <taxon>Embryophyta</taxon>
        <taxon>Tracheophyta</taxon>
        <taxon>Spermatophyta</taxon>
        <taxon>Magnoliopsida</taxon>
        <taxon>Liliopsida</taxon>
        <taxon>Poales</taxon>
        <taxon>Poaceae</taxon>
        <taxon>BOP clade</taxon>
        <taxon>Oryzoideae</taxon>
        <taxon>Oryzeae</taxon>
        <taxon>Oryzinae</taxon>
        <taxon>Oryza</taxon>
    </lineage>
</organism>
<name>J3M821_ORYBR</name>
<evidence type="ECO:0000313" key="3">
    <source>
        <dbReference type="Proteomes" id="UP000006038"/>
    </source>
</evidence>
<proteinExistence type="predicted"/>
<evidence type="ECO:0000313" key="2">
    <source>
        <dbReference type="EnsemblPlants" id="OB05G27450.1"/>
    </source>
</evidence>
<keyword evidence="3" id="KW-1185">Reference proteome</keyword>
<dbReference type="EnsemblPlants" id="OB05G27450.1">
    <property type="protein sequence ID" value="OB05G27450.1"/>
    <property type="gene ID" value="OB05G27450"/>
</dbReference>
<evidence type="ECO:0000256" key="1">
    <source>
        <dbReference type="SAM" id="MobiDB-lite"/>
    </source>
</evidence>
<feature type="region of interest" description="Disordered" evidence="1">
    <location>
        <begin position="53"/>
        <end position="79"/>
    </location>
</feature>
<sequence>MSRLHSSEIALLHNLGYLRFSNSCVRHRPTMPTPGLPRRGLLHPFAPLCPRHQHHWPTTTPKPMASVAPLPPRPSMEYH</sequence>
<protein>
    <submittedName>
        <fullName evidence="2">Uncharacterized protein</fullName>
    </submittedName>
</protein>
<dbReference type="Gramene" id="OB05G27450.1">
    <property type="protein sequence ID" value="OB05G27450.1"/>
    <property type="gene ID" value="OB05G27450"/>
</dbReference>
<dbReference type="HOGENOM" id="CLU_2609877_0_0_1"/>
<reference evidence="2" key="1">
    <citation type="journal article" date="2013" name="Nat. Commun.">
        <title>Whole-genome sequencing of Oryza brachyantha reveals mechanisms underlying Oryza genome evolution.</title>
        <authorList>
            <person name="Chen J."/>
            <person name="Huang Q."/>
            <person name="Gao D."/>
            <person name="Wang J."/>
            <person name="Lang Y."/>
            <person name="Liu T."/>
            <person name="Li B."/>
            <person name="Bai Z."/>
            <person name="Luis Goicoechea J."/>
            <person name="Liang C."/>
            <person name="Chen C."/>
            <person name="Zhang W."/>
            <person name="Sun S."/>
            <person name="Liao Y."/>
            <person name="Zhang X."/>
            <person name="Yang L."/>
            <person name="Song C."/>
            <person name="Wang M."/>
            <person name="Shi J."/>
            <person name="Liu G."/>
            <person name="Liu J."/>
            <person name="Zhou H."/>
            <person name="Zhou W."/>
            <person name="Yu Q."/>
            <person name="An N."/>
            <person name="Chen Y."/>
            <person name="Cai Q."/>
            <person name="Wang B."/>
            <person name="Liu B."/>
            <person name="Min J."/>
            <person name="Huang Y."/>
            <person name="Wu H."/>
            <person name="Li Z."/>
            <person name="Zhang Y."/>
            <person name="Yin Y."/>
            <person name="Song W."/>
            <person name="Jiang J."/>
            <person name="Jackson S.A."/>
            <person name="Wing R.A."/>
            <person name="Wang J."/>
            <person name="Chen M."/>
        </authorList>
    </citation>
    <scope>NUCLEOTIDE SEQUENCE [LARGE SCALE GENOMIC DNA]</scope>
    <source>
        <strain evidence="2">cv. IRGC 101232</strain>
    </source>
</reference>
<accession>J3M821</accession>